<keyword evidence="1" id="KW-1133">Transmembrane helix</keyword>
<reference evidence="2 3" key="1">
    <citation type="submission" date="2024-04" db="EMBL/GenBank/DDBJ databases">
        <authorList>
            <person name="Fracassetti M."/>
        </authorList>
    </citation>
    <scope>NUCLEOTIDE SEQUENCE [LARGE SCALE GENOMIC DNA]</scope>
</reference>
<organism evidence="2 3">
    <name type="scientific">Linum trigynum</name>
    <dbReference type="NCBI Taxonomy" id="586398"/>
    <lineage>
        <taxon>Eukaryota</taxon>
        <taxon>Viridiplantae</taxon>
        <taxon>Streptophyta</taxon>
        <taxon>Embryophyta</taxon>
        <taxon>Tracheophyta</taxon>
        <taxon>Spermatophyta</taxon>
        <taxon>Magnoliopsida</taxon>
        <taxon>eudicotyledons</taxon>
        <taxon>Gunneridae</taxon>
        <taxon>Pentapetalae</taxon>
        <taxon>rosids</taxon>
        <taxon>fabids</taxon>
        <taxon>Malpighiales</taxon>
        <taxon>Linaceae</taxon>
        <taxon>Linum</taxon>
    </lineage>
</organism>
<evidence type="ECO:0000313" key="2">
    <source>
        <dbReference type="EMBL" id="CAL1385226.1"/>
    </source>
</evidence>
<keyword evidence="1" id="KW-0472">Membrane</keyword>
<evidence type="ECO:0000313" key="3">
    <source>
        <dbReference type="Proteomes" id="UP001497516"/>
    </source>
</evidence>
<feature type="transmembrane region" description="Helical" evidence="1">
    <location>
        <begin position="18"/>
        <end position="39"/>
    </location>
</feature>
<sequence>MTPGISYRLPRNPGWSRFFVTTLFATAYYAAISNIAAVAGQSKTALLKLLIQVFPKGSPLVEDISGAAVKVVEGDKKIKTEEARIGKNNRRYKESSTSVSSSENKIWLNSFWSLFLIAGTATVFAICIFVVVLVYKHGELVLPQEEDSQWKPSFWRRSRDLFRTFDTKDLKCRTIRDDRVCGNVHLANVNVLSPSTYSVRLEFPADSPETPTLMMESLWMQPEDLLR</sequence>
<proteinExistence type="predicted"/>
<dbReference type="EMBL" id="OZ034817">
    <property type="protein sequence ID" value="CAL1385226.1"/>
    <property type="molecule type" value="Genomic_DNA"/>
</dbReference>
<dbReference type="AlphaFoldDB" id="A0AAV2EGY0"/>
<keyword evidence="3" id="KW-1185">Reference proteome</keyword>
<keyword evidence="1" id="KW-0812">Transmembrane</keyword>
<accession>A0AAV2EGY0</accession>
<protein>
    <submittedName>
        <fullName evidence="2">Uncharacterized protein</fullName>
    </submittedName>
</protein>
<gene>
    <name evidence="2" type="ORF">LTRI10_LOCUS26380</name>
</gene>
<name>A0AAV2EGY0_9ROSI</name>
<dbReference type="Proteomes" id="UP001497516">
    <property type="component" value="Chromosome 4"/>
</dbReference>
<feature type="transmembrane region" description="Helical" evidence="1">
    <location>
        <begin position="111"/>
        <end position="135"/>
    </location>
</feature>
<evidence type="ECO:0000256" key="1">
    <source>
        <dbReference type="SAM" id="Phobius"/>
    </source>
</evidence>